<dbReference type="InterPro" id="IPR050832">
    <property type="entry name" value="Bact_Acetyltransf"/>
</dbReference>
<organism evidence="4 5">
    <name type="scientific">Deinococcus xinjiangensis</name>
    <dbReference type="NCBI Taxonomy" id="457454"/>
    <lineage>
        <taxon>Bacteria</taxon>
        <taxon>Thermotogati</taxon>
        <taxon>Deinococcota</taxon>
        <taxon>Deinococci</taxon>
        <taxon>Deinococcales</taxon>
        <taxon>Deinococcaceae</taxon>
        <taxon>Deinococcus</taxon>
    </lineage>
</organism>
<dbReference type="InterPro" id="IPR016181">
    <property type="entry name" value="Acyl_CoA_acyltransferase"/>
</dbReference>
<dbReference type="PANTHER" id="PTHR43877">
    <property type="entry name" value="AMINOALKYLPHOSPHONATE N-ACETYLTRANSFERASE-RELATED-RELATED"/>
    <property type="match status" value="1"/>
</dbReference>
<dbReference type="Gene3D" id="3.40.630.30">
    <property type="match status" value="1"/>
</dbReference>
<feature type="domain" description="N-acetyltransferase" evidence="3">
    <location>
        <begin position="4"/>
        <end position="172"/>
    </location>
</feature>
<dbReference type="EMBL" id="BAABRN010000031">
    <property type="protein sequence ID" value="GAA5502854.1"/>
    <property type="molecule type" value="Genomic_DNA"/>
</dbReference>
<keyword evidence="2" id="KW-0012">Acyltransferase</keyword>
<evidence type="ECO:0000256" key="2">
    <source>
        <dbReference type="ARBA" id="ARBA00023315"/>
    </source>
</evidence>
<dbReference type="SUPFAM" id="SSF55729">
    <property type="entry name" value="Acyl-CoA N-acyltransferases (Nat)"/>
    <property type="match status" value="1"/>
</dbReference>
<dbReference type="Pfam" id="PF00583">
    <property type="entry name" value="Acetyltransf_1"/>
    <property type="match status" value="1"/>
</dbReference>
<sequence>MPDLQILPLTDTPDTRRQLCELLIDTVAAGGSVSFMHPLPYSQADHFWAGSLAAAARGERVVLGVWEGERLQATVTLLLDFPPNQPHRAEIAKMMTHPRARGRGLASALLEQAEALAGQHGRTHLMLDTASDGGAAGLYERMGYHLAGEIPDFALKPHGGLTGTLFFWKKLGEASGT</sequence>
<dbReference type="RefSeq" id="WP_353542824.1">
    <property type="nucleotide sequence ID" value="NZ_BAABRN010000031.1"/>
</dbReference>
<name>A0ABP9VC84_9DEIO</name>
<protein>
    <submittedName>
        <fullName evidence="4">Acetyltransferase</fullName>
    </submittedName>
</protein>
<gene>
    <name evidence="4" type="primary">ttr</name>
    <name evidence="4" type="ORF">Dxin01_02601</name>
</gene>
<comment type="caution">
    <text evidence="4">The sequence shown here is derived from an EMBL/GenBank/DDBJ whole genome shotgun (WGS) entry which is preliminary data.</text>
</comment>
<evidence type="ECO:0000313" key="5">
    <source>
        <dbReference type="Proteomes" id="UP001458946"/>
    </source>
</evidence>
<proteinExistence type="predicted"/>
<accession>A0ABP9VC84</accession>
<evidence type="ECO:0000256" key="1">
    <source>
        <dbReference type="ARBA" id="ARBA00022679"/>
    </source>
</evidence>
<dbReference type="PROSITE" id="PS51186">
    <property type="entry name" value="GNAT"/>
    <property type="match status" value="1"/>
</dbReference>
<keyword evidence="1" id="KW-0808">Transferase</keyword>
<dbReference type="Proteomes" id="UP001458946">
    <property type="component" value="Unassembled WGS sequence"/>
</dbReference>
<dbReference type="CDD" id="cd04301">
    <property type="entry name" value="NAT_SF"/>
    <property type="match status" value="1"/>
</dbReference>
<keyword evidence="5" id="KW-1185">Reference proteome</keyword>
<reference evidence="4 5" key="1">
    <citation type="submission" date="2024-02" db="EMBL/GenBank/DDBJ databases">
        <title>Deinococcus xinjiangensis NBRC 107630.</title>
        <authorList>
            <person name="Ichikawa N."/>
            <person name="Katano-Makiyama Y."/>
            <person name="Hidaka K."/>
        </authorList>
    </citation>
    <scope>NUCLEOTIDE SEQUENCE [LARGE SCALE GENOMIC DNA]</scope>
    <source>
        <strain evidence="4 5">NBRC 107630</strain>
    </source>
</reference>
<evidence type="ECO:0000259" key="3">
    <source>
        <dbReference type="PROSITE" id="PS51186"/>
    </source>
</evidence>
<dbReference type="PANTHER" id="PTHR43877:SF1">
    <property type="entry name" value="ACETYLTRANSFERASE"/>
    <property type="match status" value="1"/>
</dbReference>
<dbReference type="InterPro" id="IPR000182">
    <property type="entry name" value="GNAT_dom"/>
</dbReference>
<evidence type="ECO:0000313" key="4">
    <source>
        <dbReference type="EMBL" id="GAA5502854.1"/>
    </source>
</evidence>